<proteinExistence type="predicted"/>
<evidence type="ECO:0000313" key="1">
    <source>
        <dbReference type="EMBL" id="CAF3715788.1"/>
    </source>
</evidence>
<dbReference type="EMBL" id="CAJNYV010005014">
    <property type="protein sequence ID" value="CAF3715788.1"/>
    <property type="molecule type" value="Genomic_DNA"/>
</dbReference>
<reference evidence="1" key="1">
    <citation type="submission" date="2021-02" db="EMBL/GenBank/DDBJ databases">
        <authorList>
            <person name="Nowell W R."/>
        </authorList>
    </citation>
    <scope>NUCLEOTIDE SEQUENCE</scope>
</reference>
<protein>
    <submittedName>
        <fullName evidence="1">Uncharacterized protein</fullName>
    </submittedName>
</protein>
<comment type="caution">
    <text evidence="1">The sequence shown here is derived from an EMBL/GenBank/DDBJ whole genome shotgun (WGS) entry which is preliminary data.</text>
</comment>
<organism evidence="1 2">
    <name type="scientific">Rotaria socialis</name>
    <dbReference type="NCBI Taxonomy" id="392032"/>
    <lineage>
        <taxon>Eukaryota</taxon>
        <taxon>Metazoa</taxon>
        <taxon>Spiralia</taxon>
        <taxon>Gnathifera</taxon>
        <taxon>Rotifera</taxon>
        <taxon>Eurotatoria</taxon>
        <taxon>Bdelloidea</taxon>
        <taxon>Philodinida</taxon>
        <taxon>Philodinidae</taxon>
        <taxon>Rotaria</taxon>
    </lineage>
</organism>
<name>A0A818VTY7_9BILA</name>
<accession>A0A818VTY7</accession>
<evidence type="ECO:0000313" key="2">
    <source>
        <dbReference type="Proteomes" id="UP000663865"/>
    </source>
</evidence>
<dbReference type="AlphaFoldDB" id="A0A818VTY7"/>
<sequence>MCCSDLGSSLFLEDVFLWDNFHKQAKDGVGHLFMLKRIQSSRLIGNRQFEFHIQHVFEHNETKFVRSLVSGDDRYCNHYYSQLVRTGVKCTMAQPPPDELTPSQPEILVASLDVAAPSNSHPISVKNCFIYQKEKLNQSIPVTDYNSERTDRFTLQCVP</sequence>
<dbReference type="Proteomes" id="UP000663865">
    <property type="component" value="Unassembled WGS sequence"/>
</dbReference>
<gene>
    <name evidence="1" type="ORF">KIK155_LOCUS27645</name>
</gene>